<sequence>MASDSKSEYSSYLQKFNQEQNDHYYTIIPNIFQKLQDMEEKRIERIGVCMKTFAEVDRQVLPIVGKCLDGMTTAAELIEAKTVSMQCYLSDSKQVVEAYKSGFEPPGDVEFEDYGQAMKRTVSENSLSNSKDSKEKPAGKSKTKLWPFIKNKNKV</sequence>
<evidence type="ECO:0000259" key="3">
    <source>
        <dbReference type="PROSITE" id="PS51741"/>
    </source>
</evidence>
<dbReference type="Gene3D" id="1.20.1270.60">
    <property type="entry name" value="Arfaptin homology (AH) domain/BAR domain"/>
    <property type="match status" value="1"/>
</dbReference>
<keyword evidence="1" id="KW-0175">Coiled coil</keyword>
<proteinExistence type="predicted"/>
<reference evidence="4 5" key="1">
    <citation type="submission" date="2021-06" db="EMBL/GenBank/DDBJ databases">
        <authorList>
            <person name="Palmer J.M."/>
        </authorList>
    </citation>
    <scope>NUCLEOTIDE SEQUENCE [LARGE SCALE GENOMIC DNA]</scope>
    <source>
        <strain evidence="4 5">GA_2019</strain>
        <tissue evidence="4">Muscle</tissue>
    </source>
</reference>
<dbReference type="PANTHER" id="PTHR15735:SF13">
    <property type="entry name" value="FORMIN-BINDING PROTEIN 1"/>
    <property type="match status" value="1"/>
</dbReference>
<evidence type="ECO:0000313" key="4">
    <source>
        <dbReference type="EMBL" id="MEQ2177135.1"/>
    </source>
</evidence>
<comment type="caution">
    <text evidence="4">The sequence shown here is derived from an EMBL/GenBank/DDBJ whole genome shotgun (WGS) entry which is preliminary data.</text>
</comment>
<dbReference type="InterPro" id="IPR027267">
    <property type="entry name" value="AH/BAR_dom_sf"/>
</dbReference>
<accession>A0ABV0P0M5</accession>
<dbReference type="EMBL" id="JAHRIO010059992">
    <property type="protein sequence ID" value="MEQ2177135.1"/>
    <property type="molecule type" value="Genomic_DNA"/>
</dbReference>
<dbReference type="SUPFAM" id="SSF103657">
    <property type="entry name" value="BAR/IMD domain-like"/>
    <property type="match status" value="1"/>
</dbReference>
<feature type="domain" description="F-BAR" evidence="3">
    <location>
        <begin position="1"/>
        <end position="83"/>
    </location>
</feature>
<evidence type="ECO:0000256" key="2">
    <source>
        <dbReference type="SAM" id="MobiDB-lite"/>
    </source>
</evidence>
<evidence type="ECO:0000256" key="1">
    <source>
        <dbReference type="PROSITE-ProRule" id="PRU01077"/>
    </source>
</evidence>
<protein>
    <submittedName>
        <fullName evidence="4">Formin-binding protein 1</fullName>
    </submittedName>
</protein>
<name>A0ABV0P0M5_9TELE</name>
<keyword evidence="5" id="KW-1185">Reference proteome</keyword>
<dbReference type="InterPro" id="IPR031160">
    <property type="entry name" value="F_BAR_dom"/>
</dbReference>
<dbReference type="Proteomes" id="UP001476798">
    <property type="component" value="Unassembled WGS sequence"/>
</dbReference>
<organism evidence="4 5">
    <name type="scientific">Goodea atripinnis</name>
    <dbReference type="NCBI Taxonomy" id="208336"/>
    <lineage>
        <taxon>Eukaryota</taxon>
        <taxon>Metazoa</taxon>
        <taxon>Chordata</taxon>
        <taxon>Craniata</taxon>
        <taxon>Vertebrata</taxon>
        <taxon>Euteleostomi</taxon>
        <taxon>Actinopterygii</taxon>
        <taxon>Neopterygii</taxon>
        <taxon>Teleostei</taxon>
        <taxon>Neoteleostei</taxon>
        <taxon>Acanthomorphata</taxon>
        <taxon>Ovalentaria</taxon>
        <taxon>Atherinomorphae</taxon>
        <taxon>Cyprinodontiformes</taxon>
        <taxon>Goodeidae</taxon>
        <taxon>Goodea</taxon>
    </lineage>
</organism>
<dbReference type="PROSITE" id="PS51741">
    <property type="entry name" value="F_BAR"/>
    <property type="match status" value="1"/>
</dbReference>
<evidence type="ECO:0000313" key="5">
    <source>
        <dbReference type="Proteomes" id="UP001476798"/>
    </source>
</evidence>
<gene>
    <name evidence="4" type="primary">FNBP1_1</name>
    <name evidence="4" type="ORF">GOODEAATRI_000767</name>
</gene>
<feature type="region of interest" description="Disordered" evidence="2">
    <location>
        <begin position="122"/>
        <end position="155"/>
    </location>
</feature>
<dbReference type="PANTHER" id="PTHR15735">
    <property type="entry name" value="FCH AND DOUBLE SH3 DOMAINS PROTEIN"/>
    <property type="match status" value="1"/>
</dbReference>